<proteinExistence type="predicted"/>
<reference evidence="2 3" key="1">
    <citation type="submission" date="2019-07" db="EMBL/GenBank/DDBJ databases">
        <title>Cryptosporangium phraense sp. nov., isolated from plant litter.</title>
        <authorList>
            <person name="Suriyachadkun C."/>
        </authorList>
    </citation>
    <scope>NUCLEOTIDE SEQUENCE [LARGE SCALE GENOMIC DNA]</scope>
    <source>
        <strain evidence="2 3">A-T 5661</strain>
    </source>
</reference>
<organism evidence="2 3">
    <name type="scientific">Cryptosporangium phraense</name>
    <dbReference type="NCBI Taxonomy" id="2593070"/>
    <lineage>
        <taxon>Bacteria</taxon>
        <taxon>Bacillati</taxon>
        <taxon>Actinomycetota</taxon>
        <taxon>Actinomycetes</taxon>
        <taxon>Cryptosporangiales</taxon>
        <taxon>Cryptosporangiaceae</taxon>
        <taxon>Cryptosporangium</taxon>
    </lineage>
</organism>
<dbReference type="OrthoDB" id="3838036at2"/>
<dbReference type="SUPFAM" id="SSF52200">
    <property type="entry name" value="Toll/Interleukin receptor TIR domain"/>
    <property type="match status" value="1"/>
</dbReference>
<dbReference type="InterPro" id="IPR000157">
    <property type="entry name" value="TIR_dom"/>
</dbReference>
<feature type="domain" description="TIR" evidence="1">
    <location>
        <begin position="45"/>
        <end position="163"/>
    </location>
</feature>
<dbReference type="EMBL" id="VIRS01000014">
    <property type="protein sequence ID" value="TQS43145.1"/>
    <property type="molecule type" value="Genomic_DNA"/>
</dbReference>
<name>A0A545AR17_9ACTN</name>
<dbReference type="AlphaFoldDB" id="A0A545AR17"/>
<accession>A0A545AR17</accession>
<dbReference type="InParanoid" id="A0A545AR17"/>
<sequence length="367" mass="41123">MQVDKGTDPSRVVCELKFIDAIEPQPTAIPSVAERNSKMSLDWEVALSYAGAQREYVERVATELGRLGVRCFFDRHQLAEIWGENLSDELVRIYGSQAAVVIVFGSAEYVQSSHTIAELTAASRGEFQAPRPRVLAARFDDTPVPGISDDQAWIDLRGIAPEQFAEEISRKLDHLNLGTIPADLGWWRTRWMSASIHLDTESPRIIEHRSILAESDEMKYMMLSVSTPVESSDGIDIDTLYGGSVIRKTTESPTRTSVVLKLTRLIRIGESHALGLMYSMPSWRGFAPQFLFSPLKECDVFRLRVQFRTNQLPIEIREIRGVAHREIRNRLSEAPAVEVDRFGGIALDFSDLQRGLAYGAVWGSAAE</sequence>
<keyword evidence="3" id="KW-1185">Reference proteome</keyword>
<protein>
    <submittedName>
        <fullName evidence="2">Toll/interleukin-1 receptor domain-containing protein</fullName>
    </submittedName>
</protein>
<evidence type="ECO:0000313" key="2">
    <source>
        <dbReference type="EMBL" id="TQS43145.1"/>
    </source>
</evidence>
<dbReference type="GO" id="GO:0007165">
    <property type="term" value="P:signal transduction"/>
    <property type="evidence" value="ECO:0007669"/>
    <property type="project" value="InterPro"/>
</dbReference>
<gene>
    <name evidence="2" type="ORF">FL583_20055</name>
</gene>
<keyword evidence="2" id="KW-0675">Receptor</keyword>
<dbReference type="InterPro" id="IPR035897">
    <property type="entry name" value="Toll_tir_struct_dom_sf"/>
</dbReference>
<dbReference type="Pfam" id="PF13676">
    <property type="entry name" value="TIR_2"/>
    <property type="match status" value="1"/>
</dbReference>
<dbReference type="Gene3D" id="3.40.50.10140">
    <property type="entry name" value="Toll/interleukin-1 receptor homology (TIR) domain"/>
    <property type="match status" value="1"/>
</dbReference>
<evidence type="ECO:0000313" key="3">
    <source>
        <dbReference type="Proteomes" id="UP000317982"/>
    </source>
</evidence>
<dbReference type="Proteomes" id="UP000317982">
    <property type="component" value="Unassembled WGS sequence"/>
</dbReference>
<evidence type="ECO:0000259" key="1">
    <source>
        <dbReference type="Pfam" id="PF13676"/>
    </source>
</evidence>
<comment type="caution">
    <text evidence="2">The sequence shown here is derived from an EMBL/GenBank/DDBJ whole genome shotgun (WGS) entry which is preliminary data.</text>
</comment>